<evidence type="ECO:0000313" key="4">
    <source>
        <dbReference type="Proteomes" id="UP000218209"/>
    </source>
</evidence>
<feature type="domain" description="Globin" evidence="2">
    <location>
        <begin position="5"/>
        <end position="147"/>
    </location>
</feature>
<dbReference type="GO" id="GO:0020037">
    <property type="term" value="F:heme binding"/>
    <property type="evidence" value="ECO:0007669"/>
    <property type="project" value="InterPro"/>
</dbReference>
<keyword evidence="4" id="KW-1185">Reference proteome</keyword>
<dbReference type="SUPFAM" id="SSF46458">
    <property type="entry name" value="Globin-like"/>
    <property type="match status" value="1"/>
</dbReference>
<feature type="compositionally biased region" description="Gly residues" evidence="1">
    <location>
        <begin position="176"/>
        <end position="189"/>
    </location>
</feature>
<feature type="non-terminal residue" evidence="3">
    <location>
        <position position="487"/>
    </location>
</feature>
<dbReference type="Pfam" id="PF00042">
    <property type="entry name" value="Globin"/>
    <property type="match status" value="1"/>
</dbReference>
<evidence type="ECO:0000259" key="2">
    <source>
        <dbReference type="PROSITE" id="PS01033"/>
    </source>
</evidence>
<dbReference type="GO" id="GO:0019825">
    <property type="term" value="F:oxygen binding"/>
    <property type="evidence" value="ECO:0007669"/>
    <property type="project" value="InterPro"/>
</dbReference>
<dbReference type="InterPro" id="IPR000971">
    <property type="entry name" value="Globin"/>
</dbReference>
<dbReference type="Gene3D" id="1.10.490.10">
    <property type="entry name" value="Globins"/>
    <property type="match status" value="1"/>
</dbReference>
<protein>
    <recommendedName>
        <fullName evidence="2">Globin domain-containing protein</fullName>
    </recommendedName>
</protein>
<dbReference type="OrthoDB" id="436496at2759"/>
<dbReference type="InterPro" id="IPR012292">
    <property type="entry name" value="Globin/Proto"/>
</dbReference>
<dbReference type="PROSITE" id="PS01033">
    <property type="entry name" value="GLOBIN"/>
    <property type="match status" value="1"/>
</dbReference>
<name>A0A1X6NYK5_PORUM</name>
<evidence type="ECO:0000256" key="1">
    <source>
        <dbReference type="SAM" id="MobiDB-lite"/>
    </source>
</evidence>
<dbReference type="EMBL" id="KV918983">
    <property type="protein sequence ID" value="OSX73709.1"/>
    <property type="molecule type" value="Genomic_DNA"/>
</dbReference>
<dbReference type="InterPro" id="IPR009050">
    <property type="entry name" value="Globin-like_sf"/>
</dbReference>
<dbReference type="Proteomes" id="UP000218209">
    <property type="component" value="Unassembled WGS sequence"/>
</dbReference>
<reference evidence="3 4" key="1">
    <citation type="submission" date="2017-03" db="EMBL/GenBank/DDBJ databases">
        <title>WGS assembly of Porphyra umbilicalis.</title>
        <authorList>
            <person name="Brawley S.H."/>
            <person name="Blouin N.A."/>
            <person name="Ficko-Blean E."/>
            <person name="Wheeler G.L."/>
            <person name="Lohr M."/>
            <person name="Goodson H.V."/>
            <person name="Jenkins J.W."/>
            <person name="Blaby-Haas C.E."/>
            <person name="Helliwell K.E."/>
            <person name="Chan C."/>
            <person name="Marriage T."/>
            <person name="Bhattacharya D."/>
            <person name="Klein A.S."/>
            <person name="Badis Y."/>
            <person name="Brodie J."/>
            <person name="Cao Y."/>
            <person name="Collen J."/>
            <person name="Dittami S.M."/>
            <person name="Gachon C.M."/>
            <person name="Green B.R."/>
            <person name="Karpowicz S."/>
            <person name="Kim J.W."/>
            <person name="Kudahl U."/>
            <person name="Lin S."/>
            <person name="Michel G."/>
            <person name="Mittag M."/>
            <person name="Olson B.J."/>
            <person name="Pangilinan J."/>
            <person name="Peng Y."/>
            <person name="Qiu H."/>
            <person name="Shu S."/>
            <person name="Singer J.T."/>
            <person name="Smith A.G."/>
            <person name="Sprecher B.N."/>
            <person name="Wagner V."/>
            <person name="Wang W."/>
            <person name="Wang Z.-Y."/>
            <person name="Yan J."/>
            <person name="Yarish C."/>
            <person name="Zoeuner-Riek S."/>
            <person name="Zhuang Y."/>
            <person name="Zou Y."/>
            <person name="Lindquist E.A."/>
            <person name="Grimwood J."/>
            <person name="Barry K."/>
            <person name="Rokhsar D.S."/>
            <person name="Schmutz J."/>
            <person name="Stiller J.W."/>
            <person name="Grossman A.R."/>
            <person name="Prochnik S.E."/>
        </authorList>
    </citation>
    <scope>NUCLEOTIDE SEQUENCE [LARGE SCALE GENOMIC DNA]</scope>
    <source>
        <strain evidence="3">4086291</strain>
    </source>
</reference>
<organism evidence="3 4">
    <name type="scientific">Porphyra umbilicalis</name>
    <name type="common">Purple laver</name>
    <name type="synonym">Red alga</name>
    <dbReference type="NCBI Taxonomy" id="2786"/>
    <lineage>
        <taxon>Eukaryota</taxon>
        <taxon>Rhodophyta</taxon>
        <taxon>Bangiophyceae</taxon>
        <taxon>Bangiales</taxon>
        <taxon>Bangiaceae</taxon>
        <taxon>Porphyra</taxon>
    </lineage>
</organism>
<accession>A0A1X6NYK5</accession>
<dbReference type="AlphaFoldDB" id="A0A1X6NYK5"/>
<gene>
    <name evidence="3" type="ORF">BU14_0331s0026</name>
</gene>
<proteinExistence type="predicted"/>
<evidence type="ECO:0000313" key="3">
    <source>
        <dbReference type="EMBL" id="OSX73709.1"/>
    </source>
</evidence>
<feature type="region of interest" description="Disordered" evidence="1">
    <location>
        <begin position="161"/>
        <end position="194"/>
    </location>
</feature>
<sequence length="487" mass="46107">MGAPPPGPKAVRLLCATAPTLRAAGVPLVHRFGHLLVTRYPAVAARFDVSPAGDWEGAVVAQVARLTAAFLAAAERMGEPACLNPVLDRIAAKHAARVLPAGLYASVGDCLLEAVGEVLGDDAPQEVLDAWDAAYAWLGGALAAREAAGGGGADAAVPLGGEAGAGGDGDAATNGDGDGGGAPPVGGVDGAAAAPTAGWEPGQFVGLCLPPVSEGAPLTRRTAYLTSPPPGTPGAVPLPAAAAGVAGAAAAAARRVTLVAPPSGAADAGLDRLRGLRVGDVVGATAPLGTFTAARLGGGAVGGRSAGAPADGGGGVGRPSAAAAATAAAAAATAAAVPAVFIASEEGGVEVVALALAAAAADRRVVWVRLAPPDAPVAAADAGVAAGADGTTASSFLFHADLAAAGATADGAVAAGAAGAAAAEGGPRAAAVTHLRVACVEDLPAAVAAAGLVRSAEFWVSSRPVGLAGPVRDVLVAAGVDAARVLH</sequence>